<dbReference type="EMBL" id="JACGWK010000012">
    <property type="protein sequence ID" value="KAL0323541.1"/>
    <property type="molecule type" value="Genomic_DNA"/>
</dbReference>
<reference evidence="1" key="2">
    <citation type="journal article" date="2024" name="Plant">
        <title>Genomic evolution and insights into agronomic trait innovations of Sesamum species.</title>
        <authorList>
            <person name="Miao H."/>
            <person name="Wang L."/>
            <person name="Qu L."/>
            <person name="Liu H."/>
            <person name="Sun Y."/>
            <person name="Le M."/>
            <person name="Wang Q."/>
            <person name="Wei S."/>
            <person name="Zheng Y."/>
            <person name="Lin W."/>
            <person name="Duan Y."/>
            <person name="Cao H."/>
            <person name="Xiong S."/>
            <person name="Wang X."/>
            <person name="Wei L."/>
            <person name="Li C."/>
            <person name="Ma Q."/>
            <person name="Ju M."/>
            <person name="Zhao R."/>
            <person name="Li G."/>
            <person name="Mu C."/>
            <person name="Tian Q."/>
            <person name="Mei H."/>
            <person name="Zhang T."/>
            <person name="Gao T."/>
            <person name="Zhang H."/>
        </authorList>
    </citation>
    <scope>NUCLEOTIDE SEQUENCE</scope>
    <source>
        <strain evidence="1">G01</strain>
    </source>
</reference>
<proteinExistence type="predicted"/>
<sequence>MVDMGDLVHRLNESLHVVSQRFVLPLTYGKQESGSFWNPLVHGKMVQETLSQLLEARNSSSGQLVEPRQGTFGEGGAEDLAICGHHSGHTNQFWRRIYPSVPAVTCSVVF</sequence>
<name>A0AAW2LZD2_9LAMI</name>
<reference evidence="1" key="1">
    <citation type="submission" date="2020-06" db="EMBL/GenBank/DDBJ databases">
        <authorList>
            <person name="Li T."/>
            <person name="Hu X."/>
            <person name="Zhang T."/>
            <person name="Song X."/>
            <person name="Zhang H."/>
            <person name="Dai N."/>
            <person name="Sheng W."/>
            <person name="Hou X."/>
            <person name="Wei L."/>
        </authorList>
    </citation>
    <scope>NUCLEOTIDE SEQUENCE</scope>
    <source>
        <strain evidence="1">G01</strain>
        <tissue evidence="1">Leaf</tissue>
    </source>
</reference>
<gene>
    <name evidence="1" type="ORF">Sangu_1973400</name>
</gene>
<dbReference type="AlphaFoldDB" id="A0AAW2LZD2"/>
<organism evidence="1">
    <name type="scientific">Sesamum angustifolium</name>
    <dbReference type="NCBI Taxonomy" id="2727405"/>
    <lineage>
        <taxon>Eukaryota</taxon>
        <taxon>Viridiplantae</taxon>
        <taxon>Streptophyta</taxon>
        <taxon>Embryophyta</taxon>
        <taxon>Tracheophyta</taxon>
        <taxon>Spermatophyta</taxon>
        <taxon>Magnoliopsida</taxon>
        <taxon>eudicotyledons</taxon>
        <taxon>Gunneridae</taxon>
        <taxon>Pentapetalae</taxon>
        <taxon>asterids</taxon>
        <taxon>lamiids</taxon>
        <taxon>Lamiales</taxon>
        <taxon>Pedaliaceae</taxon>
        <taxon>Sesamum</taxon>
    </lineage>
</organism>
<evidence type="ECO:0000313" key="1">
    <source>
        <dbReference type="EMBL" id="KAL0323541.1"/>
    </source>
</evidence>
<accession>A0AAW2LZD2</accession>
<comment type="caution">
    <text evidence="1">The sequence shown here is derived from an EMBL/GenBank/DDBJ whole genome shotgun (WGS) entry which is preliminary data.</text>
</comment>
<protein>
    <submittedName>
        <fullName evidence="1">Uncharacterized protein</fullName>
    </submittedName>
</protein>